<dbReference type="AlphaFoldDB" id="A0A644Z3D7"/>
<dbReference type="Pfam" id="PF02581">
    <property type="entry name" value="TMP-TENI"/>
    <property type="match status" value="1"/>
</dbReference>
<dbReference type="PANTHER" id="PTHR20857:SF23">
    <property type="entry name" value="THIAMINE BIOSYNTHETIC BIFUNCTIONAL ENZYME"/>
    <property type="match status" value="1"/>
</dbReference>
<comment type="catalytic activity">
    <reaction evidence="8">
        <text>2-(2-carboxy-4-methylthiazol-5-yl)ethyl phosphate + 4-amino-2-methyl-5-(diphosphooxymethyl)pyrimidine + 2 H(+) = thiamine phosphate + CO2 + diphosphate</text>
        <dbReference type="Rhea" id="RHEA:47848"/>
        <dbReference type="ChEBI" id="CHEBI:15378"/>
        <dbReference type="ChEBI" id="CHEBI:16526"/>
        <dbReference type="ChEBI" id="CHEBI:33019"/>
        <dbReference type="ChEBI" id="CHEBI:37575"/>
        <dbReference type="ChEBI" id="CHEBI:57841"/>
        <dbReference type="ChEBI" id="CHEBI:62890"/>
        <dbReference type="EC" id="2.5.1.3"/>
    </reaction>
</comment>
<feature type="domain" description="Thiamine phosphate synthase/TenI" evidence="10">
    <location>
        <begin position="10"/>
        <end position="190"/>
    </location>
</feature>
<comment type="catalytic activity">
    <reaction evidence="7">
        <text>4-methyl-5-(2-phosphooxyethyl)-thiazole + 4-amino-2-methyl-5-(diphosphooxymethyl)pyrimidine + H(+) = thiamine phosphate + diphosphate</text>
        <dbReference type="Rhea" id="RHEA:22328"/>
        <dbReference type="ChEBI" id="CHEBI:15378"/>
        <dbReference type="ChEBI" id="CHEBI:33019"/>
        <dbReference type="ChEBI" id="CHEBI:37575"/>
        <dbReference type="ChEBI" id="CHEBI:57841"/>
        <dbReference type="ChEBI" id="CHEBI:58296"/>
        <dbReference type="EC" id="2.5.1.3"/>
    </reaction>
</comment>
<evidence type="ECO:0000313" key="11">
    <source>
        <dbReference type="EMBL" id="MPM35400.1"/>
    </source>
</evidence>
<comment type="caution">
    <text evidence="11">The sequence shown here is derived from an EMBL/GenBank/DDBJ whole genome shotgun (WGS) entry which is preliminary data.</text>
</comment>
<evidence type="ECO:0000256" key="4">
    <source>
        <dbReference type="ARBA" id="ARBA00022723"/>
    </source>
</evidence>
<accession>A0A644Z3D7</accession>
<evidence type="ECO:0000256" key="2">
    <source>
        <dbReference type="ARBA" id="ARBA00012830"/>
    </source>
</evidence>
<dbReference type="GO" id="GO:0046872">
    <property type="term" value="F:metal ion binding"/>
    <property type="evidence" value="ECO:0007669"/>
    <property type="project" value="UniProtKB-KW"/>
</dbReference>
<dbReference type="GO" id="GO:0004789">
    <property type="term" value="F:thiamine-phosphate diphosphorylase activity"/>
    <property type="evidence" value="ECO:0007669"/>
    <property type="project" value="UniProtKB-EC"/>
</dbReference>
<keyword evidence="3 11" id="KW-0808">Transferase</keyword>
<evidence type="ECO:0000256" key="8">
    <source>
        <dbReference type="ARBA" id="ARBA00047851"/>
    </source>
</evidence>
<name>A0A644Z3D7_9ZZZZ</name>
<sequence>MRCDKKAMLLYAVTDRAWVGTLSLYQQVELALKNGATCVQLREKELDGDAFLAEATALAKLCKEYGVPFIVNDNVEIAIKSGADGIHVGQEDMLAADVRAQVGNGMIVGVSAHTVAEALEAVKNGADYLGLGAVFSTSTKSDVDLMPFETLRAICAAVDVPTVAIGGISGENILHLSGSGVDGVAVVSAIFGAEDPGAATAALRTLAEKLVGVRE</sequence>
<dbReference type="InterPro" id="IPR034291">
    <property type="entry name" value="TMP_synthase"/>
</dbReference>
<dbReference type="UniPathway" id="UPA00060">
    <property type="reaction ID" value="UER00141"/>
</dbReference>
<evidence type="ECO:0000256" key="1">
    <source>
        <dbReference type="ARBA" id="ARBA00005165"/>
    </source>
</evidence>
<dbReference type="InterPro" id="IPR013785">
    <property type="entry name" value="Aldolase_TIM"/>
</dbReference>
<organism evidence="11">
    <name type="scientific">bioreactor metagenome</name>
    <dbReference type="NCBI Taxonomy" id="1076179"/>
    <lineage>
        <taxon>unclassified sequences</taxon>
        <taxon>metagenomes</taxon>
        <taxon>ecological metagenomes</taxon>
    </lineage>
</organism>
<comment type="catalytic activity">
    <reaction evidence="9">
        <text>2-[(2R,5Z)-2-carboxy-4-methylthiazol-5(2H)-ylidene]ethyl phosphate + 4-amino-2-methyl-5-(diphosphooxymethyl)pyrimidine + 2 H(+) = thiamine phosphate + CO2 + diphosphate</text>
        <dbReference type="Rhea" id="RHEA:47844"/>
        <dbReference type="ChEBI" id="CHEBI:15378"/>
        <dbReference type="ChEBI" id="CHEBI:16526"/>
        <dbReference type="ChEBI" id="CHEBI:33019"/>
        <dbReference type="ChEBI" id="CHEBI:37575"/>
        <dbReference type="ChEBI" id="CHEBI:57841"/>
        <dbReference type="ChEBI" id="CHEBI:62899"/>
        <dbReference type="EC" id="2.5.1.3"/>
    </reaction>
</comment>
<keyword evidence="4" id="KW-0479">Metal-binding</keyword>
<keyword evidence="6" id="KW-0784">Thiamine biosynthesis</keyword>
<comment type="pathway">
    <text evidence="1">Cofactor biosynthesis; thiamine diphosphate biosynthesis; thiamine phosphate from 4-amino-2-methyl-5-diphosphomethylpyrimidine and 4-methyl-5-(2-phosphoethyl)-thiazole: step 1/1.</text>
</comment>
<evidence type="ECO:0000256" key="6">
    <source>
        <dbReference type="ARBA" id="ARBA00022977"/>
    </source>
</evidence>
<dbReference type="GO" id="GO:0009228">
    <property type="term" value="P:thiamine biosynthetic process"/>
    <property type="evidence" value="ECO:0007669"/>
    <property type="project" value="UniProtKB-KW"/>
</dbReference>
<dbReference type="EC" id="2.5.1.3" evidence="2"/>
<evidence type="ECO:0000256" key="9">
    <source>
        <dbReference type="ARBA" id="ARBA00047883"/>
    </source>
</evidence>
<protein>
    <recommendedName>
        <fullName evidence="2">thiamine phosphate synthase</fullName>
        <ecNumber evidence="2">2.5.1.3</ecNumber>
    </recommendedName>
</protein>
<dbReference type="SUPFAM" id="SSF51391">
    <property type="entry name" value="Thiamin phosphate synthase"/>
    <property type="match status" value="1"/>
</dbReference>
<dbReference type="HAMAP" id="MF_00097">
    <property type="entry name" value="TMP_synthase"/>
    <property type="match status" value="1"/>
</dbReference>
<evidence type="ECO:0000256" key="3">
    <source>
        <dbReference type="ARBA" id="ARBA00022679"/>
    </source>
</evidence>
<dbReference type="InterPro" id="IPR022998">
    <property type="entry name" value="ThiamineP_synth_TenI"/>
</dbReference>
<proteinExistence type="inferred from homology"/>
<dbReference type="NCBIfam" id="TIGR00693">
    <property type="entry name" value="thiE"/>
    <property type="match status" value="1"/>
</dbReference>
<evidence type="ECO:0000259" key="10">
    <source>
        <dbReference type="Pfam" id="PF02581"/>
    </source>
</evidence>
<gene>
    <name evidence="11" type="primary">thiE_23</name>
    <name evidence="11" type="ORF">SDC9_81991</name>
</gene>
<dbReference type="Gene3D" id="3.20.20.70">
    <property type="entry name" value="Aldolase class I"/>
    <property type="match status" value="1"/>
</dbReference>
<dbReference type="FunFam" id="3.20.20.70:FF:000096">
    <property type="entry name" value="Thiamine-phosphate synthase"/>
    <property type="match status" value="1"/>
</dbReference>
<dbReference type="PANTHER" id="PTHR20857">
    <property type="entry name" value="THIAMINE-PHOSPHATE PYROPHOSPHORYLASE"/>
    <property type="match status" value="1"/>
</dbReference>
<dbReference type="CDD" id="cd00564">
    <property type="entry name" value="TMP_TenI"/>
    <property type="match status" value="1"/>
</dbReference>
<dbReference type="InterPro" id="IPR036206">
    <property type="entry name" value="ThiamineP_synth_sf"/>
</dbReference>
<keyword evidence="5" id="KW-0460">Magnesium</keyword>
<dbReference type="GO" id="GO:0009229">
    <property type="term" value="P:thiamine diphosphate biosynthetic process"/>
    <property type="evidence" value="ECO:0007669"/>
    <property type="project" value="UniProtKB-UniPathway"/>
</dbReference>
<evidence type="ECO:0000256" key="7">
    <source>
        <dbReference type="ARBA" id="ARBA00047334"/>
    </source>
</evidence>
<reference evidence="11" key="1">
    <citation type="submission" date="2019-08" db="EMBL/GenBank/DDBJ databases">
        <authorList>
            <person name="Kucharzyk K."/>
            <person name="Murdoch R.W."/>
            <person name="Higgins S."/>
            <person name="Loffler F."/>
        </authorList>
    </citation>
    <scope>NUCLEOTIDE SEQUENCE</scope>
</reference>
<dbReference type="EMBL" id="VSSQ01007275">
    <property type="protein sequence ID" value="MPM35400.1"/>
    <property type="molecule type" value="Genomic_DNA"/>
</dbReference>
<dbReference type="GO" id="GO:0005737">
    <property type="term" value="C:cytoplasm"/>
    <property type="evidence" value="ECO:0007669"/>
    <property type="project" value="TreeGrafter"/>
</dbReference>
<evidence type="ECO:0000256" key="5">
    <source>
        <dbReference type="ARBA" id="ARBA00022842"/>
    </source>
</evidence>